<comment type="similarity">
    <text evidence="1 4">Belongs to the glycosyl hydrolase 28 family.</text>
</comment>
<evidence type="ECO:0000256" key="4">
    <source>
        <dbReference type="RuleBase" id="RU361169"/>
    </source>
</evidence>
<dbReference type="GO" id="GO:0016787">
    <property type="term" value="F:hydrolase activity"/>
    <property type="evidence" value="ECO:0007669"/>
    <property type="project" value="UniProtKB-KW"/>
</dbReference>
<keyword evidence="6" id="KW-1185">Reference proteome</keyword>
<reference evidence="5 6" key="1">
    <citation type="submission" date="2020-08" db="EMBL/GenBank/DDBJ databases">
        <title>A Genomic Blueprint of the Chicken Gut Microbiome.</title>
        <authorList>
            <person name="Gilroy R."/>
            <person name="Ravi A."/>
            <person name="Getino M."/>
            <person name="Pursley I."/>
            <person name="Horton D.L."/>
            <person name="Alikhan N.-F."/>
            <person name="Baker D."/>
            <person name="Gharbi K."/>
            <person name="Hall N."/>
            <person name="Watson M."/>
            <person name="Adriaenssens E.M."/>
            <person name="Foster-Nyarko E."/>
            <person name="Jarju S."/>
            <person name="Secka A."/>
            <person name="Antonio M."/>
            <person name="Oren A."/>
            <person name="Chaudhuri R."/>
            <person name="La Ragione R.M."/>
            <person name="Hildebrand F."/>
            <person name="Pallen M.J."/>
        </authorList>
    </citation>
    <scope>NUCLEOTIDE SEQUENCE [LARGE SCALE GENOMIC DNA]</scope>
    <source>
        <strain evidence="5 6">Sa2BVA9</strain>
    </source>
</reference>
<dbReference type="EMBL" id="JACSQL010000001">
    <property type="protein sequence ID" value="MBD7967014.1"/>
    <property type="molecule type" value="Genomic_DNA"/>
</dbReference>
<dbReference type="Pfam" id="PF00295">
    <property type="entry name" value="Glyco_hydro_28"/>
    <property type="match status" value="1"/>
</dbReference>
<keyword evidence="3 4" id="KW-0326">Glycosidase</keyword>
<dbReference type="Proteomes" id="UP000608071">
    <property type="component" value="Unassembled WGS sequence"/>
</dbReference>
<evidence type="ECO:0000256" key="2">
    <source>
        <dbReference type="ARBA" id="ARBA00022801"/>
    </source>
</evidence>
<keyword evidence="2 4" id="KW-0378">Hydrolase</keyword>
<evidence type="ECO:0000313" key="6">
    <source>
        <dbReference type="Proteomes" id="UP000608071"/>
    </source>
</evidence>
<dbReference type="RefSeq" id="WP_191798017.1">
    <property type="nucleotide sequence ID" value="NZ_JACSQL010000001.1"/>
</dbReference>
<dbReference type="SUPFAM" id="SSF51126">
    <property type="entry name" value="Pectin lyase-like"/>
    <property type="match status" value="1"/>
</dbReference>
<dbReference type="InterPro" id="IPR012334">
    <property type="entry name" value="Pectin_lyas_fold"/>
</dbReference>
<dbReference type="InterPro" id="IPR000743">
    <property type="entry name" value="Glyco_hydro_28"/>
</dbReference>
<sequence>MEKIVPEAWSNVNQNIELPSIPNRTFVITDFGAAGDGVTDNTEAFRLTIEACHQAGGGKVVIPPGVWSTGPIVLKSRINLHAEAGALISFSQCRDDYPLIYSTFEGLATYRCQSPLDGEGLEDIAITGQGIFDGGGEVWRPVKKMKLNAREWEQLISNGGVVDSEEEVWWPSVSAMNGRTLVDRLDQEGCKDKQPYEAARDYLRPALLSLRKCNRILLEAATFQNSAAWCLHPWASKHLTIRSITVRNPWYAQNGDGLDLDSCSLALVENCMFDVGDDAICFKSGKDKPGRDLGIPCEDIIVRGCVVYHGHGGVVIGSEMSGGVRRVHITDCTFIGTDIGIRFKSARGRGGIVEDIIIQNIRMREIAGDAISMNMFYNGNEGSGIWADDKYPISDETPIFRNIRMEGIVCLGAESAVYAGGLYEMPLSNIEISSSIFQCRRGIKLAHAQHFQISDVQLYTDHGPLIELHQCRSVSAAGVKGESREEGERQIAVFGAQSADITVRRSVAESMQIITGQGVLKEEIKRLSY</sequence>
<dbReference type="SMART" id="SM00710">
    <property type="entry name" value="PbH1"/>
    <property type="match status" value="5"/>
</dbReference>
<comment type="caution">
    <text evidence="5">The sequence shown here is derived from an EMBL/GenBank/DDBJ whole genome shotgun (WGS) entry which is preliminary data.</text>
</comment>
<protein>
    <submittedName>
        <fullName evidence="5">Glycoside hydrolase family 28 protein</fullName>
    </submittedName>
</protein>
<dbReference type="InterPro" id="IPR011050">
    <property type="entry name" value="Pectin_lyase_fold/virulence"/>
</dbReference>
<dbReference type="InterPro" id="IPR006626">
    <property type="entry name" value="PbH1"/>
</dbReference>
<evidence type="ECO:0000313" key="5">
    <source>
        <dbReference type="EMBL" id="MBD7967014.1"/>
    </source>
</evidence>
<accession>A0ABR8SU63</accession>
<name>A0ABR8SU63_9BACL</name>
<gene>
    <name evidence="5" type="ORF">H9647_02965</name>
</gene>
<evidence type="ECO:0000256" key="1">
    <source>
        <dbReference type="ARBA" id="ARBA00008834"/>
    </source>
</evidence>
<dbReference type="PROSITE" id="PS00502">
    <property type="entry name" value="POLYGALACTURONASE"/>
    <property type="match status" value="1"/>
</dbReference>
<proteinExistence type="inferred from homology"/>
<dbReference type="Gene3D" id="2.160.20.10">
    <property type="entry name" value="Single-stranded right-handed beta-helix, Pectin lyase-like"/>
    <property type="match status" value="1"/>
</dbReference>
<evidence type="ECO:0000256" key="3">
    <source>
        <dbReference type="ARBA" id="ARBA00023295"/>
    </source>
</evidence>
<dbReference type="InterPro" id="IPR051801">
    <property type="entry name" value="GH28_Enzymes"/>
</dbReference>
<dbReference type="PANTHER" id="PTHR31339">
    <property type="entry name" value="PECTIN LYASE-RELATED"/>
    <property type="match status" value="1"/>
</dbReference>
<organism evidence="5 6">
    <name type="scientific">Paenibacillus gallinarum</name>
    <dbReference type="NCBI Taxonomy" id="2762232"/>
    <lineage>
        <taxon>Bacteria</taxon>
        <taxon>Bacillati</taxon>
        <taxon>Bacillota</taxon>
        <taxon>Bacilli</taxon>
        <taxon>Bacillales</taxon>
        <taxon>Paenibacillaceae</taxon>
        <taxon>Paenibacillus</taxon>
    </lineage>
</organism>
<dbReference type="PANTHER" id="PTHR31339:SF9">
    <property type="entry name" value="PLASMIN AND FIBRONECTIN-BINDING PROTEIN A"/>
    <property type="match status" value="1"/>
</dbReference>